<accession>A0A097SSP8</accession>
<gene>
    <name evidence="2" type="ORF">MGM1_2420</name>
</gene>
<dbReference type="HOGENOM" id="CLU_471512_0_0_14"/>
<evidence type="ECO:0000313" key="3">
    <source>
        <dbReference type="Proteomes" id="UP000030066"/>
    </source>
</evidence>
<keyword evidence="1" id="KW-0812">Transmembrane</keyword>
<sequence>MKGFLKVNLSEKLSSTEIGLISLIIILSITFLFFALIFSYQYFLYKKIKQLKKEYNKLINANTYGSLQYLQSLSANNDQFKQILSKIISLNKFYNEQLKQLKINIITTSFVHSEFKFNQTRKFITLVQKDLQKCHKLNEVMKELYSHSTSYTQEAAQLIAEFRITYDQIKNFYAKNLMNNYQQEKIFSFINKLSNQITFANEFQLKIDHDKLTKMVNEINETNQQFYKLITSTYIYNEAFLYLKRKQQKLAENIKNNLSLLRKGEINEVLKIQTNVDHQIQLLQTSLNELQFNKVNEFILLISEKIEPAVNIFNQNDEINLIIQNSLDYLRQSYDVLFENIKNVLQIFNEIKNYFHNYNDCEIENMLDDVYRSLRKNRMHYEQLTIQSKEENCFERINFIIELKDNLNQFKSWQKSFNNCLNEIINKHAKAINLINDVYELQLTLSQFYELNDYQISNSTLTLEVINKDLKHLNKIITLITNNYALNHTIANNMVEHIKDDVKSLYNAHLMDKTLQMYAKNLIFFANKYRYEDETISNAIDESEEFYNQNNFAKAIDTLLDVLEYIKLSAQQNKIKFN</sequence>
<keyword evidence="1" id="KW-0472">Membrane</keyword>
<dbReference type="STRING" id="1318617.MGM1_2420"/>
<dbReference type="EMBL" id="CP007711">
    <property type="protein sequence ID" value="AIV03618.1"/>
    <property type="molecule type" value="Genomic_DNA"/>
</dbReference>
<evidence type="ECO:0000313" key="2">
    <source>
        <dbReference type="EMBL" id="AIV03618.1"/>
    </source>
</evidence>
<evidence type="ECO:0000256" key="1">
    <source>
        <dbReference type="SAM" id="Phobius"/>
    </source>
</evidence>
<dbReference type="KEGG" id="mgj:MGM1_2420"/>
<protein>
    <recommendedName>
        <fullName evidence="4">Septation ring formation regulator</fullName>
    </recommendedName>
</protein>
<evidence type="ECO:0008006" key="4">
    <source>
        <dbReference type="Google" id="ProtNLM"/>
    </source>
</evidence>
<dbReference type="Proteomes" id="UP000030066">
    <property type="component" value="Chromosome"/>
</dbReference>
<organism evidence="2 3">
    <name type="scientific">Candidatus Malacoplasma girerdii</name>
    <dbReference type="NCBI Taxonomy" id="1318617"/>
    <lineage>
        <taxon>Bacteria</taxon>
        <taxon>Bacillati</taxon>
        <taxon>Mycoplasmatota</taxon>
        <taxon>Mycoplasmoidales</taxon>
        <taxon>Mycoplasmoidaceae</taxon>
        <taxon>Malacoplasma</taxon>
    </lineage>
</organism>
<feature type="transmembrane region" description="Helical" evidence="1">
    <location>
        <begin position="20"/>
        <end position="43"/>
    </location>
</feature>
<keyword evidence="3" id="KW-1185">Reference proteome</keyword>
<proteinExistence type="predicted"/>
<reference evidence="2 3" key="1">
    <citation type="journal article" date="2014" name="PLoS ONE">
        <title>An emerging Mycoplasma associated with trichomoniasis, vaginal infection and disease.</title>
        <authorList>
            <consortium name="Vaginal Microbiome Consortium"/>
            <person name="Fettweis J.M."/>
            <person name="Serrano M.G."/>
            <person name="Huang B."/>
            <person name="Brooks J.P."/>
            <person name="Glascock A.L."/>
            <person name="Sheth N.U."/>
            <person name="Strauss J.F.III."/>
            <person name="Jefferson K.K."/>
            <person name="Buck G.A."/>
        </authorList>
    </citation>
    <scope>NUCLEOTIDE SEQUENCE [LARGE SCALE GENOMIC DNA]</scope>
    <source>
        <strain evidence="2 3">VCU_M1</strain>
    </source>
</reference>
<dbReference type="AlphaFoldDB" id="A0A097SSP8"/>
<name>A0A097SSP8_9BACT</name>
<keyword evidence="1" id="KW-1133">Transmembrane helix</keyword>